<proteinExistence type="inferred from homology"/>
<dbReference type="GO" id="GO:0016151">
    <property type="term" value="F:nickel cation binding"/>
    <property type="evidence" value="ECO:0007669"/>
    <property type="project" value="InterPro"/>
</dbReference>
<dbReference type="KEGG" id="ehx:EMIHUDRAFT_203333"/>
<organism evidence="3 4">
    <name type="scientific">Emiliania huxleyi (strain CCMP1516)</name>
    <dbReference type="NCBI Taxonomy" id="280463"/>
    <lineage>
        <taxon>Eukaryota</taxon>
        <taxon>Haptista</taxon>
        <taxon>Haptophyta</taxon>
        <taxon>Prymnesiophyceae</taxon>
        <taxon>Isochrysidales</taxon>
        <taxon>Noelaerhabdaceae</taxon>
        <taxon>Emiliania</taxon>
    </lineage>
</organism>
<keyword evidence="2" id="KW-0143">Chaperone</keyword>
<evidence type="ECO:0000313" key="4">
    <source>
        <dbReference type="Proteomes" id="UP000013827"/>
    </source>
</evidence>
<dbReference type="STRING" id="2903.R1FD48"/>
<protein>
    <recommendedName>
        <fullName evidence="5">Urease accessory protein UreD</fullName>
    </recommendedName>
</protein>
<reference evidence="4" key="1">
    <citation type="journal article" date="2013" name="Nature">
        <title>Pan genome of the phytoplankton Emiliania underpins its global distribution.</title>
        <authorList>
            <person name="Read B.A."/>
            <person name="Kegel J."/>
            <person name="Klute M.J."/>
            <person name="Kuo A."/>
            <person name="Lefebvre S.C."/>
            <person name="Maumus F."/>
            <person name="Mayer C."/>
            <person name="Miller J."/>
            <person name="Monier A."/>
            <person name="Salamov A."/>
            <person name="Young J."/>
            <person name="Aguilar M."/>
            <person name="Claverie J.M."/>
            <person name="Frickenhaus S."/>
            <person name="Gonzalez K."/>
            <person name="Herman E.K."/>
            <person name="Lin Y.C."/>
            <person name="Napier J."/>
            <person name="Ogata H."/>
            <person name="Sarno A.F."/>
            <person name="Shmutz J."/>
            <person name="Schroeder D."/>
            <person name="de Vargas C."/>
            <person name="Verret F."/>
            <person name="von Dassow P."/>
            <person name="Valentin K."/>
            <person name="Van de Peer Y."/>
            <person name="Wheeler G."/>
            <person name="Dacks J.B."/>
            <person name="Delwiche C.F."/>
            <person name="Dyhrman S.T."/>
            <person name="Glockner G."/>
            <person name="John U."/>
            <person name="Richards T."/>
            <person name="Worden A.Z."/>
            <person name="Zhang X."/>
            <person name="Grigoriev I.V."/>
            <person name="Allen A.E."/>
            <person name="Bidle K."/>
            <person name="Borodovsky M."/>
            <person name="Bowler C."/>
            <person name="Brownlee C."/>
            <person name="Cock J.M."/>
            <person name="Elias M."/>
            <person name="Gladyshev V.N."/>
            <person name="Groth M."/>
            <person name="Guda C."/>
            <person name="Hadaegh A."/>
            <person name="Iglesias-Rodriguez M.D."/>
            <person name="Jenkins J."/>
            <person name="Jones B.M."/>
            <person name="Lawson T."/>
            <person name="Leese F."/>
            <person name="Lindquist E."/>
            <person name="Lobanov A."/>
            <person name="Lomsadze A."/>
            <person name="Malik S.B."/>
            <person name="Marsh M.E."/>
            <person name="Mackinder L."/>
            <person name="Mock T."/>
            <person name="Mueller-Roeber B."/>
            <person name="Pagarete A."/>
            <person name="Parker M."/>
            <person name="Probert I."/>
            <person name="Quesneville H."/>
            <person name="Raines C."/>
            <person name="Rensing S.A."/>
            <person name="Riano-Pachon D.M."/>
            <person name="Richier S."/>
            <person name="Rokitta S."/>
            <person name="Shiraiwa Y."/>
            <person name="Soanes D.M."/>
            <person name="van der Giezen M."/>
            <person name="Wahlund T.M."/>
            <person name="Williams B."/>
            <person name="Wilson W."/>
            <person name="Wolfe G."/>
            <person name="Wurch L.L."/>
        </authorList>
    </citation>
    <scope>NUCLEOTIDE SEQUENCE</scope>
</reference>
<dbReference type="GeneID" id="17276452"/>
<accession>A0A0D3K5Z4</accession>
<dbReference type="PANTHER" id="PTHR33643:SF1">
    <property type="entry name" value="UREASE ACCESSORY PROTEIN D"/>
    <property type="match status" value="1"/>
</dbReference>
<evidence type="ECO:0000256" key="1">
    <source>
        <dbReference type="ARBA" id="ARBA00007177"/>
    </source>
</evidence>
<evidence type="ECO:0008006" key="5">
    <source>
        <dbReference type="Google" id="ProtNLM"/>
    </source>
</evidence>
<name>A0A0D3K5Z4_EMIH1</name>
<dbReference type="EnsemblProtists" id="EOD31179">
    <property type="protein sequence ID" value="EOD31179"/>
    <property type="gene ID" value="EMIHUDRAFT_203333"/>
</dbReference>
<dbReference type="PaxDb" id="2903-EOD10978"/>
<reference evidence="3" key="2">
    <citation type="submission" date="2024-10" db="UniProtKB">
        <authorList>
            <consortium name="EnsemblProtists"/>
        </authorList>
    </citation>
    <scope>IDENTIFICATION</scope>
</reference>
<keyword evidence="4" id="KW-1185">Reference proteome</keyword>
<evidence type="ECO:0000256" key="2">
    <source>
        <dbReference type="ARBA" id="ARBA00023186"/>
    </source>
</evidence>
<dbReference type="AlphaFoldDB" id="A0A0D3K5Z4"/>
<dbReference type="RefSeq" id="XP_005763407.1">
    <property type="nucleotide sequence ID" value="XM_005763350.1"/>
</dbReference>
<dbReference type="GeneID" id="17257127"/>
<dbReference type="EnsemblProtists" id="EOD10978">
    <property type="protein sequence ID" value="EOD10978"/>
    <property type="gene ID" value="EMIHUDRAFT_248169"/>
</dbReference>
<evidence type="ECO:0000313" key="3">
    <source>
        <dbReference type="EnsemblProtists" id="EOD31179"/>
    </source>
</evidence>
<dbReference type="HOGENOM" id="CLU_720473_0_0_1"/>
<dbReference type="InterPro" id="IPR002669">
    <property type="entry name" value="UreD"/>
</dbReference>
<dbReference type="PANTHER" id="PTHR33643">
    <property type="entry name" value="UREASE ACCESSORY PROTEIN D"/>
    <property type="match status" value="1"/>
</dbReference>
<comment type="similarity">
    <text evidence="1">Belongs to the UreD family.</text>
</comment>
<dbReference type="Pfam" id="PF01774">
    <property type="entry name" value="UreD"/>
    <property type="match status" value="1"/>
</dbReference>
<dbReference type="Proteomes" id="UP000013827">
    <property type="component" value="Unassembled WGS sequence"/>
</dbReference>
<dbReference type="RefSeq" id="XP_005783608.1">
    <property type="nucleotide sequence ID" value="XM_005783551.1"/>
</dbReference>
<dbReference type="KEGG" id="ehx:EMIHUDRAFT_248169"/>
<sequence>MAARRGLGRITAACEAGVTRLTRVEVEAGAALLLTTQASTKVYRTKRDGIAATQSLNATVDDGGLLVLAPDPVVPYESAAYEQRQRFMLSPAASLVAVDWVLRRPEAGAAPAKAVAVDAMRLSGGAGLLGLDLGRVEYDTVVSVLCSGEEAAPVAERLRMLSSALAHRRVGQRPGVLRAALAEEVFRLLHFAMAPLAPRLGASPYGLRIHADVAALMAHLSDATLPTGGFAHSGERAEGGAARPCRGLEAASQLGLLGGGDEAAQWREWEALDTALHAQLSANGPARRAAFGDRGANPNRAPHGATMLGALCALLGLPPQVAAEVIAYTTARDVLSAAADVAEEAAAAAAVAAQRGVANAASSAPLLEAMHPCHDLLDRRIFRT</sequence>